<feature type="domain" description="PAC" evidence="12">
    <location>
        <begin position="687"/>
        <end position="740"/>
    </location>
</feature>
<dbReference type="SMART" id="SM00448">
    <property type="entry name" value="REC"/>
    <property type="match status" value="1"/>
</dbReference>
<organism evidence="14 15">
    <name type="scientific">Bdellovibrio reynosensis</name>
    <dbReference type="NCBI Taxonomy" id="2835041"/>
    <lineage>
        <taxon>Bacteria</taxon>
        <taxon>Pseudomonadati</taxon>
        <taxon>Bdellovibrionota</taxon>
        <taxon>Bdellovibrionia</taxon>
        <taxon>Bdellovibrionales</taxon>
        <taxon>Pseudobdellovibrionaceae</taxon>
        <taxon>Bdellovibrio</taxon>
    </lineage>
</organism>
<evidence type="ECO:0000256" key="7">
    <source>
        <dbReference type="ARBA" id="ARBA00023012"/>
    </source>
</evidence>
<evidence type="ECO:0000256" key="3">
    <source>
        <dbReference type="ARBA" id="ARBA00012438"/>
    </source>
</evidence>
<dbReference type="InterPro" id="IPR036890">
    <property type="entry name" value="HATPase_C_sf"/>
</dbReference>
<reference evidence="14" key="1">
    <citation type="submission" date="2022-03" db="EMBL/GenBank/DDBJ databases">
        <title>Genome Identification and Characterization of new species Bdellovibrio reynosense LBG001 sp. nov. from a Mexico soil sample.</title>
        <authorList>
            <person name="Camilli A."/>
            <person name="Ajao Y."/>
            <person name="Guo X."/>
        </authorList>
    </citation>
    <scope>NUCLEOTIDE SEQUENCE</scope>
    <source>
        <strain evidence="14">LBG001</strain>
    </source>
</reference>
<dbReference type="Pfam" id="PF00072">
    <property type="entry name" value="Response_reg"/>
    <property type="match status" value="1"/>
</dbReference>
<evidence type="ECO:0000259" key="11">
    <source>
        <dbReference type="PROSITE" id="PS50110"/>
    </source>
</evidence>
<evidence type="ECO:0000256" key="4">
    <source>
        <dbReference type="ARBA" id="ARBA00022553"/>
    </source>
</evidence>
<dbReference type="PROSITE" id="PS50113">
    <property type="entry name" value="PAC"/>
    <property type="match status" value="1"/>
</dbReference>
<dbReference type="GO" id="GO:0005524">
    <property type="term" value="F:ATP binding"/>
    <property type="evidence" value="ECO:0007669"/>
    <property type="project" value="UniProtKB-KW"/>
</dbReference>
<evidence type="ECO:0000256" key="8">
    <source>
        <dbReference type="PROSITE-ProRule" id="PRU00169"/>
    </source>
</evidence>
<dbReference type="Pfam" id="PF08447">
    <property type="entry name" value="PAS_3"/>
    <property type="match status" value="1"/>
</dbReference>
<dbReference type="SUPFAM" id="SSF55874">
    <property type="entry name" value="ATPase domain of HSP90 chaperone/DNA topoisomerase II/histidine kinase"/>
    <property type="match status" value="1"/>
</dbReference>
<dbReference type="PANTHER" id="PTHR45339">
    <property type="entry name" value="HYBRID SIGNAL TRANSDUCTION HISTIDINE KINASE J"/>
    <property type="match status" value="1"/>
</dbReference>
<evidence type="ECO:0000256" key="2">
    <source>
        <dbReference type="ARBA" id="ARBA00004370"/>
    </source>
</evidence>
<evidence type="ECO:0000313" key="14">
    <source>
        <dbReference type="EMBL" id="UOF00126.1"/>
    </source>
</evidence>
<dbReference type="InterPro" id="IPR035965">
    <property type="entry name" value="PAS-like_dom_sf"/>
</dbReference>
<evidence type="ECO:0000256" key="1">
    <source>
        <dbReference type="ARBA" id="ARBA00000085"/>
    </source>
</evidence>
<evidence type="ECO:0000259" key="10">
    <source>
        <dbReference type="PROSITE" id="PS50109"/>
    </source>
</evidence>
<evidence type="ECO:0000259" key="12">
    <source>
        <dbReference type="PROSITE" id="PS50113"/>
    </source>
</evidence>
<keyword evidence="14" id="KW-0547">Nucleotide-binding</keyword>
<dbReference type="EMBL" id="CP093442">
    <property type="protein sequence ID" value="UOF00126.1"/>
    <property type="molecule type" value="Genomic_DNA"/>
</dbReference>
<evidence type="ECO:0000259" key="13">
    <source>
        <dbReference type="PROSITE" id="PS50885"/>
    </source>
</evidence>
<evidence type="ECO:0000256" key="5">
    <source>
        <dbReference type="ARBA" id="ARBA00022679"/>
    </source>
</evidence>
<dbReference type="InterPro" id="IPR003661">
    <property type="entry name" value="HisK_dim/P_dom"/>
</dbReference>
<feature type="domain" description="Histidine kinase" evidence="10">
    <location>
        <begin position="758"/>
        <end position="977"/>
    </location>
</feature>
<dbReference type="Proteomes" id="UP000830116">
    <property type="component" value="Chromosome"/>
</dbReference>
<dbReference type="Gene3D" id="3.30.450.20">
    <property type="entry name" value="PAS domain"/>
    <property type="match status" value="2"/>
</dbReference>
<dbReference type="SMART" id="SM00388">
    <property type="entry name" value="HisKA"/>
    <property type="match status" value="1"/>
</dbReference>
<sequence length="1130" mass="127475">MSQRSRLFLFTATLVLGTLLLASAIGFQIGASTLEENSIERLRRARNIKAQEILKDVDYLNSTLITFTESPVIKNFLERYPSAQLEIKNWLSKHSRESDWRANVLNNYQALNYAELNKATAQMSNLSLFLQSQYIRAATVESIPINKVSLPKGAPALSYFRNVADIQGFLNGLTEKTKISDLILLDREGNVAFTVKKSLNLGAHLGAGLFANTRMAQAYRWSLAAQPGETKFFDFAPLVYFWPKPEAFLAAPIFSSNRFLGTLLFQISVSRIDGVLSNEEVWKTLGLQKSGEVVVYGPEGLMRNTSRLFIENSQSFFKKYPKLSDQTASAAAIRKAKTTALLMSHPRQKIDRYLSKGSAEEIDNDYLNNRVELSAKKIDLPGGTSWVVIAKINQSEYLNPVREKIYPVMALGIALLGISVVVAVQMSRRMFAPMLSLNEALEKFKNKDFSARLEVPKKGRFKNIISNYNTSLEDFKNTHQTMEFLRTVFQNVDVPVLIVTAAQSDVESSGEPLLQISEVNSSAAKVLEMPQNLLKNSDLKLWIDADFVSFISALKGEEVSSQPFEGEFKKLSGERLPFEIHWSMIGDKNSKYIVIAGRDVTWKKQLEHTIELNEQLLKQSQELSKTGSFRWNIMADKSFWTEETYNILGVNQNKQATYDLFRSLVYSDDLPLLDIAFKEAQKNRTHMSLDFRIRRKANGEVIWVRMLARTEYDEYGNPISTYGTIQNINDIRRVEQALVAAKNDALKSSQAKSEFLARMSHEIRTPMNAIMGMAELLKETKLDADQQYYVTIFCKAGEVLMALINDILDLSKIEAGEVSIENIPFDLKKLMFDVEEMMKPRALEKGLNYSFSIAPNLTPFLMGDPTKLRQVLINIVGNSLKFTESGYIRVAVEKSPSRKDSLLISVSDSGVGIPANKQQLIFQKFSQADSSITRRFGGTGLGLAISKSLVELMGGQIWFKSQESAGTTFFLTIPYREQVYHPVTNKPLHQEKPETETPPPKKIRTPGKKIRILVADDTEDNRTLFIHYLKNEPFEIVEAENGLMAVDKVKSEQFDIVFMDVQMPEMDGYAATEAIRNWEKANNKPPIPIVALTAHALSEDRQKSLRAGCDDHIAKPFKKDTLLKVINNFA</sequence>
<keyword evidence="7" id="KW-0902">Two-component regulatory system</keyword>
<accession>A0ABY4C588</accession>
<dbReference type="InterPro" id="IPR003594">
    <property type="entry name" value="HATPase_dom"/>
</dbReference>
<protein>
    <recommendedName>
        <fullName evidence="3">histidine kinase</fullName>
        <ecNumber evidence="3">2.7.13.3</ecNumber>
    </recommendedName>
</protein>
<dbReference type="InterPro" id="IPR013655">
    <property type="entry name" value="PAS_fold_3"/>
</dbReference>
<dbReference type="InterPro" id="IPR003660">
    <property type="entry name" value="HAMP_dom"/>
</dbReference>
<dbReference type="PROSITE" id="PS50110">
    <property type="entry name" value="RESPONSE_REGULATORY"/>
    <property type="match status" value="1"/>
</dbReference>
<dbReference type="Gene3D" id="1.10.287.130">
    <property type="match status" value="1"/>
</dbReference>
<dbReference type="CDD" id="cd00130">
    <property type="entry name" value="PAS"/>
    <property type="match status" value="1"/>
</dbReference>
<feature type="region of interest" description="Disordered" evidence="9">
    <location>
        <begin position="985"/>
        <end position="1004"/>
    </location>
</feature>
<dbReference type="InterPro" id="IPR001789">
    <property type="entry name" value="Sig_transdc_resp-reg_receiver"/>
</dbReference>
<evidence type="ECO:0000256" key="9">
    <source>
        <dbReference type="SAM" id="MobiDB-lite"/>
    </source>
</evidence>
<keyword evidence="15" id="KW-1185">Reference proteome</keyword>
<dbReference type="InterPro" id="IPR000014">
    <property type="entry name" value="PAS"/>
</dbReference>
<feature type="domain" description="Response regulatory" evidence="11">
    <location>
        <begin position="1011"/>
        <end position="1130"/>
    </location>
</feature>
<dbReference type="SUPFAM" id="SSF55785">
    <property type="entry name" value="PYP-like sensor domain (PAS domain)"/>
    <property type="match status" value="2"/>
</dbReference>
<feature type="modified residue" description="4-aspartylphosphate" evidence="8">
    <location>
        <position position="1060"/>
    </location>
</feature>
<dbReference type="InterPro" id="IPR005467">
    <property type="entry name" value="His_kinase_dom"/>
</dbReference>
<dbReference type="EC" id="2.7.13.3" evidence="3"/>
<keyword evidence="14" id="KW-0067">ATP-binding</keyword>
<dbReference type="Pfam" id="PF02518">
    <property type="entry name" value="HATPase_c"/>
    <property type="match status" value="1"/>
</dbReference>
<gene>
    <name evidence="14" type="ORF">MNR06_10475</name>
</gene>
<dbReference type="PANTHER" id="PTHR45339:SF1">
    <property type="entry name" value="HYBRID SIGNAL TRANSDUCTION HISTIDINE KINASE J"/>
    <property type="match status" value="1"/>
</dbReference>
<keyword evidence="4 8" id="KW-0597">Phosphoprotein</keyword>
<keyword evidence="6" id="KW-0418">Kinase</keyword>
<dbReference type="CDD" id="cd17546">
    <property type="entry name" value="REC_hyHK_CKI1_RcsC-like"/>
    <property type="match status" value="1"/>
</dbReference>
<dbReference type="Pfam" id="PF00512">
    <property type="entry name" value="HisKA"/>
    <property type="match status" value="1"/>
</dbReference>
<dbReference type="CDD" id="cd16922">
    <property type="entry name" value="HATPase_EvgS-ArcB-TorS-like"/>
    <property type="match status" value="1"/>
</dbReference>
<feature type="domain" description="HAMP" evidence="13">
    <location>
        <begin position="428"/>
        <end position="480"/>
    </location>
</feature>
<dbReference type="Gene3D" id="3.30.565.10">
    <property type="entry name" value="Histidine kinase-like ATPase, C-terminal domain"/>
    <property type="match status" value="1"/>
</dbReference>
<dbReference type="SMART" id="SM00387">
    <property type="entry name" value="HATPase_c"/>
    <property type="match status" value="1"/>
</dbReference>
<dbReference type="RefSeq" id="WP_243535788.1">
    <property type="nucleotide sequence ID" value="NZ_CP093442.1"/>
</dbReference>
<dbReference type="InterPro" id="IPR036097">
    <property type="entry name" value="HisK_dim/P_sf"/>
</dbReference>
<dbReference type="PROSITE" id="PS50109">
    <property type="entry name" value="HIS_KIN"/>
    <property type="match status" value="1"/>
</dbReference>
<dbReference type="SUPFAM" id="SSF47384">
    <property type="entry name" value="Homodimeric domain of signal transducing histidine kinase"/>
    <property type="match status" value="1"/>
</dbReference>
<comment type="subcellular location">
    <subcellularLocation>
        <location evidence="2">Membrane</location>
    </subcellularLocation>
</comment>
<proteinExistence type="predicted"/>
<dbReference type="SUPFAM" id="SSF52172">
    <property type="entry name" value="CheY-like"/>
    <property type="match status" value="1"/>
</dbReference>
<evidence type="ECO:0000256" key="6">
    <source>
        <dbReference type="ARBA" id="ARBA00022777"/>
    </source>
</evidence>
<name>A0ABY4C588_9BACT</name>
<dbReference type="InterPro" id="IPR004358">
    <property type="entry name" value="Sig_transdc_His_kin-like_C"/>
</dbReference>
<dbReference type="CDD" id="cd00082">
    <property type="entry name" value="HisKA"/>
    <property type="match status" value="1"/>
</dbReference>
<keyword evidence="5" id="KW-0808">Transferase</keyword>
<dbReference type="PRINTS" id="PR00344">
    <property type="entry name" value="BCTRLSENSOR"/>
</dbReference>
<dbReference type="Gene3D" id="3.40.50.2300">
    <property type="match status" value="1"/>
</dbReference>
<evidence type="ECO:0000313" key="15">
    <source>
        <dbReference type="Proteomes" id="UP000830116"/>
    </source>
</evidence>
<dbReference type="PROSITE" id="PS50885">
    <property type="entry name" value="HAMP"/>
    <property type="match status" value="1"/>
</dbReference>
<comment type="catalytic activity">
    <reaction evidence="1">
        <text>ATP + protein L-histidine = ADP + protein N-phospho-L-histidine.</text>
        <dbReference type="EC" id="2.7.13.3"/>
    </reaction>
</comment>
<dbReference type="InterPro" id="IPR011006">
    <property type="entry name" value="CheY-like_superfamily"/>
</dbReference>
<dbReference type="InterPro" id="IPR000700">
    <property type="entry name" value="PAS-assoc_C"/>
</dbReference>